<proteinExistence type="predicted"/>
<evidence type="ECO:0000313" key="2">
    <source>
        <dbReference type="Proteomes" id="UP000594961"/>
    </source>
</evidence>
<sequence>MELTPFDAAWEYLKTIADACDSDNTLDHIADRAGLDVDDVIDQVRTIVACDLPKTAARIEVVLNRNQFEALTMQLDRLAPHTINI</sequence>
<dbReference type="Proteomes" id="UP000594961">
    <property type="component" value="Chromosome"/>
</dbReference>
<dbReference type="EMBL" id="CP063212">
    <property type="protein sequence ID" value="QOR47599.1"/>
    <property type="molecule type" value="Genomic_DNA"/>
</dbReference>
<reference evidence="1 2" key="1">
    <citation type="submission" date="2020-10" db="EMBL/GenBank/DDBJ databases">
        <title>Trueperella pecoris sp. nov. isolated from bovine and porcine specimens.</title>
        <authorList>
            <person name="Schoenecker L."/>
            <person name="Schnydrig P."/>
            <person name="Brodard I."/>
            <person name="Thomann A."/>
            <person name="Hemphill A."/>
            <person name="Rodriguez-Campos S."/>
            <person name="Perreten V."/>
            <person name="Jores J."/>
            <person name="Kittl S."/>
        </authorList>
    </citation>
    <scope>NUCLEOTIDE SEQUENCE [LARGE SCALE GENOMIC DNA]</scope>
    <source>
        <strain evidence="1 2">19OD0592</strain>
    </source>
</reference>
<organism evidence="1 2">
    <name type="scientific">Trueperella pecoris</name>
    <dbReference type="NCBI Taxonomy" id="2733571"/>
    <lineage>
        <taxon>Bacteria</taxon>
        <taxon>Bacillati</taxon>
        <taxon>Actinomycetota</taxon>
        <taxon>Actinomycetes</taxon>
        <taxon>Actinomycetales</taxon>
        <taxon>Actinomycetaceae</taxon>
        <taxon>Trueperella</taxon>
    </lineage>
</organism>
<gene>
    <name evidence="1" type="ORF">INS90_10195</name>
</gene>
<protein>
    <submittedName>
        <fullName evidence="1">Uncharacterized protein</fullName>
    </submittedName>
</protein>
<dbReference type="AlphaFoldDB" id="A0A7M1R010"/>
<name>A0A7M1R010_9ACTO</name>
<evidence type="ECO:0000313" key="1">
    <source>
        <dbReference type="EMBL" id="QOR47599.1"/>
    </source>
</evidence>
<dbReference type="RefSeq" id="WP_197552923.1">
    <property type="nucleotide sequence ID" value="NZ_CP063212.1"/>
</dbReference>
<accession>A0A7M1R010</accession>